<reference evidence="2" key="1">
    <citation type="submission" date="2017-02" db="EMBL/GenBank/DDBJ databases">
        <authorList>
            <person name="Varghese N."/>
            <person name="Submissions S."/>
        </authorList>
    </citation>
    <scope>NUCLEOTIDE SEQUENCE [LARGE SCALE GENOMIC DNA]</scope>
    <source>
        <strain evidence="2">DSM 22720</strain>
    </source>
</reference>
<name>A0A1T4VJD1_9GAMM</name>
<evidence type="ECO:0000313" key="1">
    <source>
        <dbReference type="EMBL" id="SKA65059.1"/>
    </source>
</evidence>
<dbReference type="EMBL" id="FUXU01000077">
    <property type="protein sequence ID" value="SKA65059.1"/>
    <property type="molecule type" value="Genomic_DNA"/>
</dbReference>
<proteinExistence type="predicted"/>
<organism evidence="1 2">
    <name type="scientific">Enterovibrio nigricans DSM 22720</name>
    <dbReference type="NCBI Taxonomy" id="1121868"/>
    <lineage>
        <taxon>Bacteria</taxon>
        <taxon>Pseudomonadati</taxon>
        <taxon>Pseudomonadota</taxon>
        <taxon>Gammaproteobacteria</taxon>
        <taxon>Vibrionales</taxon>
        <taxon>Vibrionaceae</taxon>
        <taxon>Enterovibrio</taxon>
    </lineage>
</organism>
<gene>
    <name evidence="1" type="ORF">SAMN02745132_03917</name>
</gene>
<evidence type="ECO:0000313" key="2">
    <source>
        <dbReference type="Proteomes" id="UP000190162"/>
    </source>
</evidence>
<dbReference type="RefSeq" id="WP_078754068.1">
    <property type="nucleotide sequence ID" value="NZ_FUXU01000077.1"/>
</dbReference>
<protein>
    <submittedName>
        <fullName evidence="1">SpoOM protein</fullName>
    </submittedName>
</protein>
<dbReference type="Proteomes" id="UP000190162">
    <property type="component" value="Unassembled WGS sequence"/>
</dbReference>
<dbReference type="PANTHER" id="PTHR40053">
    <property type="entry name" value="SPORULATION-CONTROL PROTEIN SPO0M"/>
    <property type="match status" value="1"/>
</dbReference>
<dbReference type="AlphaFoldDB" id="A0A1T4VJD1"/>
<dbReference type="OrthoDB" id="2351239at2"/>
<keyword evidence="2" id="KW-1185">Reference proteome</keyword>
<accession>A0A1T4VJD1</accession>
<sequence>MGWFKKALARIGVGSANVCASLENSQLSQGGETRLSIVAEGGDVPQPVKAIHCALRCHYMGWEEIRAGGEQGKKRQWKKLSYTLSSWSLPDAFTLEENETRHFSTSLIVPPNTPVTFGKEHVWLDVSLDIPMAKDATVSLPVNLAPSPIHDAVLRTFEDLGFRIEKETTEQPKKGRRPFEQVFTLAPIQLPHTENWSSVMLTVIPERDDTELVMLFFVKGEGLSQLAGHLTGTNKLERRLQFGKTSSAEDIAQAIKELLGKIT</sequence>
<dbReference type="Pfam" id="PF07070">
    <property type="entry name" value="Spo0M"/>
    <property type="match status" value="1"/>
</dbReference>
<dbReference type="PANTHER" id="PTHR40053:SF1">
    <property type="entry name" value="SPORULATION-CONTROL PROTEIN SPO0M"/>
    <property type="match status" value="1"/>
</dbReference>
<dbReference type="InterPro" id="IPR009776">
    <property type="entry name" value="Spore_0_M"/>
</dbReference>